<feature type="domain" description="6-hydroxymethylpterin diphosphokinase MptE-like" evidence="1">
    <location>
        <begin position="208"/>
        <end position="378"/>
    </location>
</feature>
<dbReference type="Proteomes" id="UP000001505">
    <property type="component" value="Chromosome"/>
</dbReference>
<reference evidence="2 3" key="1">
    <citation type="journal article" date="2010" name="PLoS ONE">
        <title>The Waddlia genome: a window into chlamydial biology.</title>
        <authorList>
            <person name="Bertelli C."/>
            <person name="Collyn F."/>
            <person name="Croxatto A."/>
            <person name="Ruckert C."/>
            <person name="Polkinghorne A."/>
            <person name="Kebbi-Beghdadi C."/>
            <person name="Goesmann A."/>
            <person name="Vaughan L."/>
            <person name="Greub G."/>
        </authorList>
    </citation>
    <scope>NUCLEOTIDE SEQUENCE [LARGE SCALE GENOMIC DNA]</scope>
    <source>
        <strain evidence="3">ATCC VR-1470 / WSU 86-1044</strain>
    </source>
</reference>
<name>D6YS83_WADCW</name>
<dbReference type="STRING" id="716544.wcw_1580"/>
<sequence>MTRKTEERLQENMALWSHSHPKEAIWLQFVEVDHLLLSKQSDALRYEDGNFSFSYHSLSDPLGESRERLKSFAIEDTEIVFIYGVGLGYDFLAAKEWLKEKEARRLIFLEDNLGVIYRFFETETASELLNHSQVQLTYVKNLEDADMIFNELFWHYYGRSFKIFPSQAYQKYRARFFEELKHRLTYDMQTKYSLLEEYLEYGAAFYRNFYMNVLKWDQALLGNRLFGKFKRVPAIICGAGPSLENSLKTLKNMKNKALIFGGSSSLNAMLHAGVSPHFGVGIDPNAKQADRLRELPRLDYPFFYRQRLFPEALDLLKGPRLYITGTGGYEIAGWFEKKLGIEEEEIEEGRNVVNFSLEIAYRMGCSPIIFVGMDLGFTGCKLYSPGVISKDNAVEVNEIDPKSLGEDLLLKEDINGRPLYTLWKWISESKWVSDFAKEHPDVKLINATEGGLGFEGVENQNLSVVFDEYLVKSYRLPSRIAAALDQAVLPQVTQKSVRELMDQLREGLIHCLESLSVLQEENEKMRDVIEKQGHVEPLQTPYASLVEVELADEEAFQAVLEIFNAVYTKVLDKEVKDLSDPTNSLSDAEKDLRKIDLNKRKYIFLSEVAQVNLKLLEFAMKGLHR</sequence>
<dbReference type="OrthoDB" id="5291305at2"/>
<dbReference type="eggNOG" id="COG2604">
    <property type="taxonomic scope" value="Bacteria"/>
</dbReference>
<keyword evidence="3" id="KW-1185">Reference proteome</keyword>
<evidence type="ECO:0000259" key="1">
    <source>
        <dbReference type="Pfam" id="PF01973"/>
    </source>
</evidence>
<gene>
    <name evidence="2" type="ordered locus">wcw_1580</name>
</gene>
<organism evidence="2 3">
    <name type="scientific">Waddlia chondrophila (strain ATCC VR-1470 / WSU 86-1044)</name>
    <dbReference type="NCBI Taxonomy" id="716544"/>
    <lineage>
        <taxon>Bacteria</taxon>
        <taxon>Pseudomonadati</taxon>
        <taxon>Chlamydiota</taxon>
        <taxon>Chlamydiia</taxon>
        <taxon>Parachlamydiales</taxon>
        <taxon>Waddliaceae</taxon>
        <taxon>Waddlia</taxon>
    </lineage>
</organism>
<evidence type="ECO:0000313" key="3">
    <source>
        <dbReference type="Proteomes" id="UP000001505"/>
    </source>
</evidence>
<dbReference type="Pfam" id="PF01973">
    <property type="entry name" value="MptE-like"/>
    <property type="match status" value="1"/>
</dbReference>
<dbReference type="KEGG" id="wch:wcw_1580"/>
<dbReference type="AlphaFoldDB" id="D6YS83"/>
<dbReference type="PANTHER" id="PTHR41786:SF1">
    <property type="entry name" value="6-HYDROXYMETHYLPTERIN DIPHOSPHOKINASE MPTE-LIKE DOMAIN-CONTAINING PROTEIN"/>
    <property type="match status" value="1"/>
</dbReference>
<dbReference type="InterPro" id="IPR002826">
    <property type="entry name" value="MptE-like"/>
</dbReference>
<dbReference type="EMBL" id="CP001928">
    <property type="protein sequence ID" value="ADI38928.1"/>
    <property type="molecule type" value="Genomic_DNA"/>
</dbReference>
<evidence type="ECO:0000313" key="2">
    <source>
        <dbReference type="EMBL" id="ADI38928.1"/>
    </source>
</evidence>
<accession>D6YS83</accession>
<dbReference type="HOGENOM" id="CLU_433357_0_0_0"/>
<proteinExistence type="predicted"/>
<protein>
    <recommendedName>
        <fullName evidence="1">6-hydroxymethylpterin diphosphokinase MptE-like domain-containing protein</fullName>
    </recommendedName>
</protein>
<dbReference type="PANTHER" id="PTHR41786">
    <property type="entry name" value="MOTILITY ACCESSORY FACTOR MAF"/>
    <property type="match status" value="1"/>
</dbReference>
<dbReference type="RefSeq" id="WP_013182634.1">
    <property type="nucleotide sequence ID" value="NC_014225.1"/>
</dbReference>